<keyword evidence="2" id="KW-0472">Membrane</keyword>
<proteinExistence type="predicted"/>
<sequence length="174" mass="19884">MATCNPTPEPPRNLPKCRPTAGPADRRTKEEKELTKAFQERNEVSFSSRPKSKDFYVEFVTRCNPRLPPTDHRVTHGPAGGQWMATCNPTPEPPRNLPKCRPIAVPTDRRTKEEKELTKAFQERNEVSFSSSPKSKDFYVEFVTSYIIVQLYSILYAQYLSSTDAYSALHLLVM</sequence>
<organism evidence="3 4">
    <name type="scientific">Solanum tuberosum</name>
    <name type="common">Potato</name>
    <dbReference type="NCBI Taxonomy" id="4113"/>
    <lineage>
        <taxon>Eukaryota</taxon>
        <taxon>Viridiplantae</taxon>
        <taxon>Streptophyta</taxon>
        <taxon>Embryophyta</taxon>
        <taxon>Tracheophyta</taxon>
        <taxon>Spermatophyta</taxon>
        <taxon>Magnoliopsida</taxon>
        <taxon>eudicotyledons</taxon>
        <taxon>Gunneridae</taxon>
        <taxon>Pentapetalae</taxon>
        <taxon>asterids</taxon>
        <taxon>lamiids</taxon>
        <taxon>Solanales</taxon>
        <taxon>Solanaceae</taxon>
        <taxon>Solanoideae</taxon>
        <taxon>Solaneae</taxon>
        <taxon>Solanum</taxon>
    </lineage>
</organism>
<dbReference type="Proteomes" id="UP000011115">
    <property type="component" value="Unassembled WGS sequence"/>
</dbReference>
<dbReference type="PaxDb" id="4113-PGSC0003DMT400088308"/>
<dbReference type="Gramene" id="PGSC0003DMT400088308">
    <property type="protein sequence ID" value="PGSC0003DMT400088308"/>
    <property type="gene ID" value="PGSC0003DMG400037879"/>
</dbReference>
<name>M1DFP0_SOLTU</name>
<reference evidence="4" key="1">
    <citation type="journal article" date="2011" name="Nature">
        <title>Genome sequence and analysis of the tuber crop potato.</title>
        <authorList>
            <consortium name="The Potato Genome Sequencing Consortium"/>
        </authorList>
    </citation>
    <scope>NUCLEOTIDE SEQUENCE [LARGE SCALE GENOMIC DNA]</scope>
    <source>
        <strain evidence="4">cv. DM1-3 516 R44</strain>
    </source>
</reference>
<keyword evidence="2" id="KW-0812">Transmembrane</keyword>
<keyword evidence="2" id="KW-1133">Transmembrane helix</keyword>
<dbReference type="InParanoid" id="M1DFP0"/>
<evidence type="ECO:0000313" key="4">
    <source>
        <dbReference type="Proteomes" id="UP000011115"/>
    </source>
</evidence>
<evidence type="ECO:0000256" key="1">
    <source>
        <dbReference type="SAM" id="MobiDB-lite"/>
    </source>
</evidence>
<feature type="region of interest" description="Disordered" evidence="1">
    <location>
        <begin position="67"/>
        <end position="102"/>
    </location>
</feature>
<evidence type="ECO:0000256" key="2">
    <source>
        <dbReference type="SAM" id="Phobius"/>
    </source>
</evidence>
<keyword evidence="4" id="KW-1185">Reference proteome</keyword>
<evidence type="ECO:0000313" key="3">
    <source>
        <dbReference type="EnsemblPlants" id="PGSC0003DMT400088308"/>
    </source>
</evidence>
<reference evidence="3" key="2">
    <citation type="submission" date="2015-06" db="UniProtKB">
        <authorList>
            <consortium name="EnsemblPlants"/>
        </authorList>
    </citation>
    <scope>IDENTIFICATION</scope>
    <source>
        <strain evidence="3">DM1-3 516 R44</strain>
    </source>
</reference>
<dbReference type="HOGENOM" id="CLU_1542776_0_0_1"/>
<dbReference type="EnsemblPlants" id="PGSC0003DMT400088308">
    <property type="protein sequence ID" value="PGSC0003DMT400088308"/>
    <property type="gene ID" value="PGSC0003DMG400037879"/>
</dbReference>
<dbReference type="AlphaFoldDB" id="M1DFP0"/>
<feature type="transmembrane region" description="Helical" evidence="2">
    <location>
        <begin position="138"/>
        <end position="159"/>
    </location>
</feature>
<feature type="compositionally biased region" description="Basic and acidic residues" evidence="1">
    <location>
        <begin position="24"/>
        <end position="43"/>
    </location>
</feature>
<feature type="region of interest" description="Disordered" evidence="1">
    <location>
        <begin position="1"/>
        <end position="48"/>
    </location>
</feature>
<protein>
    <submittedName>
        <fullName evidence="3">Uncharacterized protein</fullName>
    </submittedName>
</protein>
<accession>M1DFP0</accession>